<feature type="transmembrane region" description="Helical" evidence="7">
    <location>
        <begin position="318"/>
        <end position="340"/>
    </location>
</feature>
<accession>A0A1B1AGF2</accession>
<protein>
    <recommendedName>
        <fullName evidence="8">ABC3 transporter permease C-terminal domain-containing protein</fullName>
    </recommendedName>
</protein>
<feature type="transmembrane region" description="Helical" evidence="7">
    <location>
        <begin position="703"/>
        <end position="732"/>
    </location>
</feature>
<keyword evidence="4 7" id="KW-0812">Transmembrane</keyword>
<name>A0A1B1AGF2_9PROT</name>
<dbReference type="OrthoDB" id="5137249at2"/>
<comment type="similarity">
    <text evidence="2">Belongs to the ABC-4 integral membrane protein family. LolC/E subfamily.</text>
</comment>
<feature type="transmembrane region" description="Helical" evidence="7">
    <location>
        <begin position="266"/>
        <end position="286"/>
    </location>
</feature>
<feature type="transmembrane region" description="Helical" evidence="7">
    <location>
        <begin position="660"/>
        <end position="682"/>
    </location>
</feature>
<evidence type="ECO:0000256" key="1">
    <source>
        <dbReference type="ARBA" id="ARBA00004651"/>
    </source>
</evidence>
<evidence type="ECO:0000256" key="2">
    <source>
        <dbReference type="ARBA" id="ARBA00005236"/>
    </source>
</evidence>
<dbReference type="GO" id="GO:0098797">
    <property type="term" value="C:plasma membrane protein complex"/>
    <property type="evidence" value="ECO:0007669"/>
    <property type="project" value="TreeGrafter"/>
</dbReference>
<feature type="transmembrane region" description="Helical" evidence="7">
    <location>
        <begin position="360"/>
        <end position="382"/>
    </location>
</feature>
<organism evidence="9 10">
    <name type="scientific">Candidatus Viadribacter manganicus</name>
    <dbReference type="NCBI Taxonomy" id="1759059"/>
    <lineage>
        <taxon>Bacteria</taxon>
        <taxon>Pseudomonadati</taxon>
        <taxon>Pseudomonadota</taxon>
        <taxon>Alphaproteobacteria</taxon>
        <taxon>Hyphomonadales</taxon>
        <taxon>Hyphomonadaceae</taxon>
        <taxon>Candidatus Viadribacter</taxon>
    </lineage>
</organism>
<evidence type="ECO:0000313" key="10">
    <source>
        <dbReference type="Proteomes" id="UP000092498"/>
    </source>
</evidence>
<dbReference type="RefSeq" id="WP_066769320.1">
    <property type="nucleotide sequence ID" value="NZ_CP013244.1"/>
</dbReference>
<keyword evidence="5 7" id="KW-1133">Transmembrane helix</keyword>
<dbReference type="KEGG" id="cbot:ATE48_06790"/>
<feature type="transmembrane region" description="Helical" evidence="7">
    <location>
        <begin position="433"/>
        <end position="453"/>
    </location>
</feature>
<evidence type="ECO:0000259" key="8">
    <source>
        <dbReference type="Pfam" id="PF02687"/>
    </source>
</evidence>
<keyword evidence="3" id="KW-1003">Cell membrane</keyword>
<dbReference type="AlphaFoldDB" id="A0A1B1AGF2"/>
<evidence type="ECO:0000313" key="9">
    <source>
        <dbReference type="EMBL" id="ANP45646.1"/>
    </source>
</evidence>
<evidence type="ECO:0000256" key="6">
    <source>
        <dbReference type="ARBA" id="ARBA00023136"/>
    </source>
</evidence>
<sequence length="787" mass="85227">MRALDKKLFRDVWRMRVHALGVALVLGCGLSVMVMALGMRGSMERTRAAYYAERHMADLAVSAVRAPERMAEILAEAPGVETIETRVSGVALLDLPDVSEPPSARLVSLPIEARPRINDLTLARGRWPDPARANEILLSQAFGDANHLGLGDTLNATIHGRRQRLRIVGIANSPEFVFVAAPGELFRQAKRFGVIWMNREALARAYDLDGAFNDAVFLLGRNANQSQTIAAIDRILEPYGGVGAYGRDRMVSDRFLSEELRQLSTMAIFLPALFLITAAFLVNIALGRVIATERSNIGLLKAFGYSNAAVAWHYAKSALIFAAIGAFIGSGAGIALGRAVADLYRDYYHFPTLEFSASPATFIGAWAAGFAAALTGCIFSVLKAARLSPAEALTPPRPTTFFSAGPALLQFEASLDAKSRIIMRRIVRFPRRAGTSALGIAFAIALLVVARTMPAEMDYLLDVNFGVANRQDVTLSFTEARDNSVLHQIERLSGVVYAEPFRLDDVILRHNGRTVHEAIFGVPEHARLAQIVGAGQRVMAPPATGIALARALAQKLGARPGDEIRLEQTRGRRIGANVRVTAIVEPMIGSSAYMEIEALSRLMREGGRISGAHLRMDSARYQAFNREIKTIPAIAGVSYVGQAEASMRREFEQGVGVMNLVYAAFAAIMAGGVAFSAARITLAEQERDLATLRVLGFTRLEVSYILVGELMALALIAIPAGLALGALLSIWLMQLFQTDMYAFPFVFNPAGYAFAIAFTLACVATAAMVVRASIDKLDMIAVLKARD</sequence>
<reference evidence="9 10" key="1">
    <citation type="submission" date="2015-11" db="EMBL/GenBank/DDBJ databases">
        <title>Whole-Genome Sequence of Candidatus Oderbacter manganicum from the National Park Lower Oder Valley, Germany.</title>
        <authorList>
            <person name="Braun B."/>
            <person name="Liere K."/>
            <person name="Szewzyk U."/>
        </authorList>
    </citation>
    <scope>NUCLEOTIDE SEQUENCE [LARGE SCALE GENOMIC DNA]</scope>
    <source>
        <strain evidence="9 10">OTSz_A_272</strain>
    </source>
</reference>
<keyword evidence="6 7" id="KW-0472">Membrane</keyword>
<evidence type="ECO:0000256" key="5">
    <source>
        <dbReference type="ARBA" id="ARBA00022989"/>
    </source>
</evidence>
<proteinExistence type="inferred from homology"/>
<dbReference type="GO" id="GO:0044874">
    <property type="term" value="P:lipoprotein localization to outer membrane"/>
    <property type="evidence" value="ECO:0007669"/>
    <property type="project" value="TreeGrafter"/>
</dbReference>
<dbReference type="InParanoid" id="A0A1B1AGF2"/>
<dbReference type="EMBL" id="CP013244">
    <property type="protein sequence ID" value="ANP45646.1"/>
    <property type="molecule type" value="Genomic_DNA"/>
</dbReference>
<dbReference type="Proteomes" id="UP000092498">
    <property type="component" value="Chromosome"/>
</dbReference>
<dbReference type="InterPro" id="IPR051447">
    <property type="entry name" value="Lipoprotein-release_system"/>
</dbReference>
<dbReference type="Pfam" id="PF02687">
    <property type="entry name" value="FtsX"/>
    <property type="match status" value="2"/>
</dbReference>
<keyword evidence="10" id="KW-1185">Reference proteome</keyword>
<evidence type="ECO:0000256" key="4">
    <source>
        <dbReference type="ARBA" id="ARBA00022692"/>
    </source>
</evidence>
<evidence type="ECO:0000256" key="3">
    <source>
        <dbReference type="ARBA" id="ARBA00022475"/>
    </source>
</evidence>
<dbReference type="STRING" id="1759059.ATE48_06790"/>
<feature type="transmembrane region" description="Helical" evidence="7">
    <location>
        <begin position="752"/>
        <end position="774"/>
    </location>
</feature>
<evidence type="ECO:0000256" key="7">
    <source>
        <dbReference type="SAM" id="Phobius"/>
    </source>
</evidence>
<comment type="subcellular location">
    <subcellularLocation>
        <location evidence="1">Cell membrane</location>
        <topology evidence="1">Multi-pass membrane protein</topology>
    </subcellularLocation>
</comment>
<dbReference type="PANTHER" id="PTHR30489:SF0">
    <property type="entry name" value="LIPOPROTEIN-RELEASING SYSTEM TRANSMEMBRANE PROTEIN LOLE"/>
    <property type="match status" value="1"/>
</dbReference>
<dbReference type="InterPro" id="IPR003838">
    <property type="entry name" value="ABC3_permease_C"/>
</dbReference>
<feature type="domain" description="ABC3 transporter permease C-terminal" evidence="8">
    <location>
        <begin position="268"/>
        <end position="389"/>
    </location>
</feature>
<dbReference type="PANTHER" id="PTHR30489">
    <property type="entry name" value="LIPOPROTEIN-RELEASING SYSTEM TRANSMEMBRANE PROTEIN LOLE"/>
    <property type="match status" value="1"/>
</dbReference>
<gene>
    <name evidence="9" type="ORF">ATE48_06790</name>
</gene>
<feature type="domain" description="ABC3 transporter permease C-terminal" evidence="8">
    <location>
        <begin position="661"/>
        <end position="769"/>
    </location>
</feature>
<dbReference type="PROSITE" id="PS51257">
    <property type="entry name" value="PROKAR_LIPOPROTEIN"/>
    <property type="match status" value="1"/>
</dbReference>